<evidence type="ECO:0008006" key="3">
    <source>
        <dbReference type="Google" id="ProtNLM"/>
    </source>
</evidence>
<keyword evidence="2" id="KW-1185">Reference proteome</keyword>
<comment type="caution">
    <text evidence="1">The sequence shown here is derived from an EMBL/GenBank/DDBJ whole genome shotgun (WGS) entry which is preliminary data.</text>
</comment>
<sequence length="893" mass="104941">MEGYALFSELEEYNLKRYGLNETKMKTLIDGGEIEAKVIGNRYNRTYISIKSVENYIQKVITIRNNYFTLEEAFIKISGKPIRIDSSGLHNFIEQAGLELLELDIPITRKERTFVKRSSCDRFLEEYFSLIEAYKELGLDIELKAFRDNLLKQKIKILELQNLYECKFVKKEDVYRKYRDIITIQECREILSITNENLREAFKAYGIEPFFSNGTNLNISKDDFHLLKDLQEKSLNELMKTTYTLSEVEVFHNEIGTSKPDDDALKRYEIQGAITPLLRVEKYKYKKVLYDKKGIDEFIERMRIERKISDLYNTIMDYPLLLQQVLEVENVQFCENLKITKELWFQYANQTLRKMTGNRDSCLNKITSLKNATKVITNFAKTKELLTFSEKEMNLGIFNKKIPKKHQGHIYAFLYEVVSSIEHNTGKKVLNLSKLNFERQSIKQVKSKSKETYDLEEYMSLYNYVKDYKLHKESAINGIKGIQGQKDLKNGKLYKKYDSMWLYVLLHINNGWRKGTVVDFPRYPSHHFNKFNLTSIESLECLLLTMEDAEQIVRFYQAQWFEHNKTHEKATFYCSSELKLPMAYAILICEYRVRNFHIHDESNLINFYNKKNEVFAGTHDHFFKNYKDEFQFESRKMNRTVLTITSSIIASALNGDPILIAKHLRGHTQTETTNIYIQVPQEHLDSITEQLFDTGYFGYVYQKVNALLLGESSTNKIDTTRHSIELKELLGDVVKLEDMASYLNVLSKRQEELGTYLEELSKEELKSRLNLINLGLSPAKEETYQCFFSTCIAQKTECNKCPFSIPHFYSLSTICRRMRRILSNYKEIAYRDDVPIGEKTKLYNLLLMDFSTIAEAKQKFGREIIEMFMDLDFNGFIKGLEELPDPQEELLLI</sequence>
<accession>A0AB94IUB1</accession>
<organism evidence="1 2">
    <name type="scientific">Neobacillus vireti LMG 21834</name>
    <dbReference type="NCBI Taxonomy" id="1131730"/>
    <lineage>
        <taxon>Bacteria</taxon>
        <taxon>Bacillati</taxon>
        <taxon>Bacillota</taxon>
        <taxon>Bacilli</taxon>
        <taxon>Bacillales</taxon>
        <taxon>Bacillaceae</taxon>
        <taxon>Neobacillus</taxon>
    </lineage>
</organism>
<dbReference type="AlphaFoldDB" id="A0AB94IUB1"/>
<dbReference type="RefSeq" id="WP_024026577.1">
    <property type="nucleotide sequence ID" value="NZ_ALAN01000014.1"/>
</dbReference>
<evidence type="ECO:0000313" key="1">
    <source>
        <dbReference type="EMBL" id="ETI70558.1"/>
    </source>
</evidence>
<name>A0AB94IUB1_9BACI</name>
<proteinExistence type="predicted"/>
<reference evidence="1 2" key="1">
    <citation type="journal article" date="2014" name="Environ. Microbiol.">
        <title>The nitrate-ammonifying and nosZ-carrying bacterium Bacillus vireti is a potent source and sink for nitric and nitrous oxide under high nitrate conditions.</title>
        <authorList>
            <person name="Mania D."/>
            <person name="Heylen K."/>
            <person name="van Spanning R.J."/>
            <person name="Frostegard A."/>
        </authorList>
    </citation>
    <scope>NUCLEOTIDE SEQUENCE [LARGE SCALE GENOMIC DNA]</scope>
    <source>
        <strain evidence="1 2">LMG 21834</strain>
    </source>
</reference>
<evidence type="ECO:0000313" key="2">
    <source>
        <dbReference type="Proteomes" id="UP000018877"/>
    </source>
</evidence>
<protein>
    <recommendedName>
        <fullName evidence="3">Tyr recombinase domain-containing protein</fullName>
    </recommendedName>
</protein>
<gene>
    <name evidence="1" type="ORF">BAVI_01789</name>
</gene>
<dbReference type="EMBL" id="ALAN01000014">
    <property type="protein sequence ID" value="ETI70558.1"/>
    <property type="molecule type" value="Genomic_DNA"/>
</dbReference>
<dbReference type="Proteomes" id="UP000018877">
    <property type="component" value="Unassembled WGS sequence"/>
</dbReference>